<accession>A0A8T0ESX3</accession>
<dbReference type="Proteomes" id="UP000807504">
    <property type="component" value="Unassembled WGS sequence"/>
</dbReference>
<feature type="region of interest" description="Disordered" evidence="1">
    <location>
        <begin position="1"/>
        <end position="24"/>
    </location>
</feature>
<dbReference type="EMBL" id="JABXBU010002072">
    <property type="protein sequence ID" value="KAF8777455.1"/>
    <property type="molecule type" value="Genomic_DNA"/>
</dbReference>
<proteinExistence type="predicted"/>
<evidence type="ECO:0000313" key="3">
    <source>
        <dbReference type="Proteomes" id="UP000807504"/>
    </source>
</evidence>
<evidence type="ECO:0000313" key="2">
    <source>
        <dbReference type="EMBL" id="KAF8777455.1"/>
    </source>
</evidence>
<gene>
    <name evidence="2" type="ORF">HNY73_014314</name>
</gene>
<name>A0A8T0ESX3_ARGBR</name>
<evidence type="ECO:0000256" key="1">
    <source>
        <dbReference type="SAM" id="MobiDB-lite"/>
    </source>
</evidence>
<protein>
    <submittedName>
        <fullName evidence="2">Uncharacterized protein</fullName>
    </submittedName>
</protein>
<reference evidence="2" key="2">
    <citation type="submission" date="2020-06" db="EMBL/GenBank/DDBJ databases">
        <authorList>
            <person name="Sheffer M."/>
        </authorList>
    </citation>
    <scope>NUCLEOTIDE SEQUENCE</scope>
</reference>
<sequence>MNELNKRHTGCQASMDYEQGNSKVNATTSVDETLLQLYEEASDSYSAIDEAATLPQPESTATKVSINPFTNPFFEYLSFDDPLAHLEMTVQDEYSICADWILKHREFFNFN</sequence>
<organism evidence="2 3">
    <name type="scientific">Argiope bruennichi</name>
    <name type="common">Wasp spider</name>
    <name type="synonym">Aranea bruennichi</name>
    <dbReference type="NCBI Taxonomy" id="94029"/>
    <lineage>
        <taxon>Eukaryota</taxon>
        <taxon>Metazoa</taxon>
        <taxon>Ecdysozoa</taxon>
        <taxon>Arthropoda</taxon>
        <taxon>Chelicerata</taxon>
        <taxon>Arachnida</taxon>
        <taxon>Araneae</taxon>
        <taxon>Araneomorphae</taxon>
        <taxon>Entelegynae</taxon>
        <taxon>Araneoidea</taxon>
        <taxon>Araneidae</taxon>
        <taxon>Argiope</taxon>
    </lineage>
</organism>
<dbReference type="AlphaFoldDB" id="A0A8T0ESX3"/>
<comment type="caution">
    <text evidence="2">The sequence shown here is derived from an EMBL/GenBank/DDBJ whole genome shotgun (WGS) entry which is preliminary data.</text>
</comment>
<keyword evidence="3" id="KW-1185">Reference proteome</keyword>
<reference evidence="2" key="1">
    <citation type="journal article" date="2020" name="bioRxiv">
        <title>Chromosome-level reference genome of the European wasp spider Argiope bruennichi: a resource for studies on range expansion and evolutionary adaptation.</title>
        <authorList>
            <person name="Sheffer M.M."/>
            <person name="Hoppe A."/>
            <person name="Krehenwinkel H."/>
            <person name="Uhl G."/>
            <person name="Kuss A.W."/>
            <person name="Jensen L."/>
            <person name="Jensen C."/>
            <person name="Gillespie R.G."/>
            <person name="Hoff K.J."/>
            <person name="Prost S."/>
        </authorList>
    </citation>
    <scope>NUCLEOTIDE SEQUENCE</scope>
</reference>